<reference evidence="1" key="1">
    <citation type="journal article" date="2014" name="Int. J. Syst. Evol. Microbiol.">
        <title>Complete genome sequence of Corynebacterium casei LMG S-19264T (=DSM 44701T), isolated from a smear-ripened cheese.</title>
        <authorList>
            <consortium name="US DOE Joint Genome Institute (JGI-PGF)"/>
            <person name="Walter F."/>
            <person name="Albersmeier A."/>
            <person name="Kalinowski J."/>
            <person name="Ruckert C."/>
        </authorList>
    </citation>
    <scope>NUCLEOTIDE SEQUENCE</scope>
    <source>
        <strain evidence="1">JCM 1480</strain>
    </source>
</reference>
<protein>
    <submittedName>
        <fullName evidence="1">Uncharacterized protein</fullName>
    </submittedName>
</protein>
<comment type="caution">
    <text evidence="1">The sequence shown here is derived from an EMBL/GenBank/DDBJ whole genome shotgun (WGS) entry which is preliminary data.</text>
</comment>
<organism evidence="1 2">
    <name type="scientific">Curtobacterium luteum</name>
    <dbReference type="NCBI Taxonomy" id="33881"/>
    <lineage>
        <taxon>Bacteria</taxon>
        <taxon>Bacillati</taxon>
        <taxon>Actinomycetota</taxon>
        <taxon>Actinomycetes</taxon>
        <taxon>Micrococcales</taxon>
        <taxon>Microbacteriaceae</taxon>
        <taxon>Curtobacterium</taxon>
    </lineage>
</organism>
<evidence type="ECO:0000313" key="1">
    <source>
        <dbReference type="EMBL" id="GGL12152.1"/>
    </source>
</evidence>
<sequence length="108" mass="12152">MPEWNGLQIPVTDLRLVFDRILQHVEHANGESVVLREDYFYSLPAPGLYDVSSNPPEATIGQLSESWDNLTTAPAADRTLNWELVWLGDVLRAIGHLLPEGEQRSADR</sequence>
<proteinExistence type="predicted"/>
<dbReference type="Proteomes" id="UP000648535">
    <property type="component" value="Unassembled WGS sequence"/>
</dbReference>
<evidence type="ECO:0000313" key="2">
    <source>
        <dbReference type="Proteomes" id="UP000648535"/>
    </source>
</evidence>
<gene>
    <name evidence="1" type="ORF">GCM10009769_32670</name>
</gene>
<reference evidence="1" key="2">
    <citation type="submission" date="2020-09" db="EMBL/GenBank/DDBJ databases">
        <authorList>
            <person name="Sun Q."/>
            <person name="Ohkuma M."/>
        </authorList>
    </citation>
    <scope>NUCLEOTIDE SEQUENCE</scope>
    <source>
        <strain evidence="1">JCM 1480</strain>
    </source>
</reference>
<name>A0A8H9GCG0_9MICO</name>
<dbReference type="AlphaFoldDB" id="A0A8H9GCG0"/>
<accession>A0A8H9GCG0</accession>
<dbReference type="EMBL" id="BMOI01000019">
    <property type="protein sequence ID" value="GGL12152.1"/>
    <property type="molecule type" value="Genomic_DNA"/>
</dbReference>